<organism evidence="2 3">
    <name type="scientific">Rivihabitans pingtungensis</name>
    <dbReference type="NCBI Taxonomy" id="1054498"/>
    <lineage>
        <taxon>Bacteria</taxon>
        <taxon>Pseudomonadati</taxon>
        <taxon>Pseudomonadota</taxon>
        <taxon>Betaproteobacteria</taxon>
        <taxon>Neisseriales</taxon>
        <taxon>Aquaspirillaceae</taxon>
        <taxon>Rivihabitans</taxon>
    </lineage>
</organism>
<dbReference type="EMBL" id="QJKI01000023">
    <property type="protein sequence ID" value="PXX75970.1"/>
    <property type="molecule type" value="Genomic_DNA"/>
</dbReference>
<evidence type="ECO:0008006" key="4">
    <source>
        <dbReference type="Google" id="ProtNLM"/>
    </source>
</evidence>
<sequence>MMIRAASLLACATLLTACAGLGAPSSTDIQRLPVVRYGQAAPADRDFVLLYPAGADLPVNVQVDGSLLAKSDQAKLTVRVKRDVFVYRDQVSFDGKIWKRGQDCIGGNIVFSLPGDVPGSNGQARDGVSPGVLAARFDLRGEAAGK</sequence>
<feature type="signal peptide" evidence="1">
    <location>
        <begin position="1"/>
        <end position="19"/>
    </location>
</feature>
<evidence type="ECO:0000313" key="3">
    <source>
        <dbReference type="Proteomes" id="UP000247555"/>
    </source>
</evidence>
<dbReference type="AlphaFoldDB" id="A0A318KFA6"/>
<proteinExistence type="predicted"/>
<dbReference type="RefSeq" id="WP_110391713.1">
    <property type="nucleotide sequence ID" value="NZ_DAOPYX010000483.1"/>
</dbReference>
<dbReference type="PROSITE" id="PS51257">
    <property type="entry name" value="PROKAR_LIPOPROTEIN"/>
    <property type="match status" value="1"/>
</dbReference>
<evidence type="ECO:0000256" key="1">
    <source>
        <dbReference type="SAM" id="SignalP"/>
    </source>
</evidence>
<comment type="caution">
    <text evidence="2">The sequence shown here is derived from an EMBL/GenBank/DDBJ whole genome shotgun (WGS) entry which is preliminary data.</text>
</comment>
<reference evidence="2 3" key="1">
    <citation type="submission" date="2018-05" db="EMBL/GenBank/DDBJ databases">
        <title>Genomic Encyclopedia of Type Strains, Phase IV (KMG-IV): sequencing the most valuable type-strain genomes for metagenomic binning, comparative biology and taxonomic classification.</title>
        <authorList>
            <person name="Goeker M."/>
        </authorList>
    </citation>
    <scope>NUCLEOTIDE SEQUENCE [LARGE SCALE GENOMIC DNA]</scope>
    <source>
        <strain evidence="2 3">DSM 29661</strain>
    </source>
</reference>
<evidence type="ECO:0000313" key="2">
    <source>
        <dbReference type="EMBL" id="PXX75970.1"/>
    </source>
</evidence>
<dbReference type="OrthoDB" id="5517657at2"/>
<protein>
    <recommendedName>
        <fullName evidence="4">Lipoprotein</fullName>
    </recommendedName>
</protein>
<dbReference type="Proteomes" id="UP000247555">
    <property type="component" value="Unassembled WGS sequence"/>
</dbReference>
<feature type="chain" id="PRO_5016308179" description="Lipoprotein" evidence="1">
    <location>
        <begin position="20"/>
        <end position="146"/>
    </location>
</feature>
<name>A0A318KFA6_9NEIS</name>
<gene>
    <name evidence="2" type="ORF">DFR34_1232</name>
</gene>
<keyword evidence="1" id="KW-0732">Signal</keyword>
<keyword evidence="3" id="KW-1185">Reference proteome</keyword>
<accession>A0A318KFA6</accession>